<name>A0A2N9H5J0_FAGSY</name>
<reference evidence="1" key="1">
    <citation type="submission" date="2018-02" db="EMBL/GenBank/DDBJ databases">
        <authorList>
            <person name="Cohen D.B."/>
            <person name="Kent A.D."/>
        </authorList>
    </citation>
    <scope>NUCLEOTIDE SEQUENCE</scope>
</reference>
<accession>A0A2N9H5J0</accession>
<proteinExistence type="predicted"/>
<sequence>MHDLIYNHGEETQRDELKQNEALQRVEWLRNEQVWSDLWHDLESVGGDHKAKVKETLRVLKESEEGKWFKEDKILYDKWIQRNRKKDQGRVSQAVTSHLEG</sequence>
<organism evidence="1">
    <name type="scientific">Fagus sylvatica</name>
    <name type="common">Beechnut</name>
    <dbReference type="NCBI Taxonomy" id="28930"/>
    <lineage>
        <taxon>Eukaryota</taxon>
        <taxon>Viridiplantae</taxon>
        <taxon>Streptophyta</taxon>
        <taxon>Embryophyta</taxon>
        <taxon>Tracheophyta</taxon>
        <taxon>Spermatophyta</taxon>
        <taxon>Magnoliopsida</taxon>
        <taxon>eudicotyledons</taxon>
        <taxon>Gunneridae</taxon>
        <taxon>Pentapetalae</taxon>
        <taxon>rosids</taxon>
        <taxon>fabids</taxon>
        <taxon>Fagales</taxon>
        <taxon>Fagaceae</taxon>
        <taxon>Fagus</taxon>
    </lineage>
</organism>
<dbReference type="EMBL" id="OIVN01002848">
    <property type="protein sequence ID" value="SPD06921.1"/>
    <property type="molecule type" value="Genomic_DNA"/>
</dbReference>
<evidence type="ECO:0000313" key="1">
    <source>
        <dbReference type="EMBL" id="SPD06921.1"/>
    </source>
</evidence>
<dbReference type="EMBL" id="OIVN01006176">
    <property type="protein sequence ID" value="SPD27033.1"/>
    <property type="molecule type" value="Genomic_DNA"/>
</dbReference>
<protein>
    <submittedName>
        <fullName evidence="1">Uncharacterized protein</fullName>
    </submittedName>
</protein>
<evidence type="ECO:0000313" key="2">
    <source>
        <dbReference type="EMBL" id="SPD27033.1"/>
    </source>
</evidence>
<gene>
    <name evidence="1" type="ORF">FSB_LOCUS34803</name>
    <name evidence="2" type="ORF">FSB_LOCUS54915</name>
</gene>
<dbReference type="AlphaFoldDB" id="A0A2N9H5J0"/>